<proteinExistence type="predicted"/>
<keyword evidence="2" id="KW-1185">Reference proteome</keyword>
<evidence type="ECO:0008006" key="3">
    <source>
        <dbReference type="Google" id="ProtNLM"/>
    </source>
</evidence>
<evidence type="ECO:0000313" key="1">
    <source>
        <dbReference type="EMBL" id="TKA08478.1"/>
    </source>
</evidence>
<sequence>MLGERKGSHLDDELTGTPHRLSSFKISMGSTSLRGPALLLAAASATTPEEHAWARDQAIILLRSEDAADVHAAAQVLSYLPQEATDAVDANLLAAHPHNSVRQASAVLCLRHPTRYRSTTMQLATDKDFRVRRTLAQAAAQADDSEPTAAVLDLLAHDRRHSVRAAAHSCT</sequence>
<dbReference type="InterPro" id="IPR016024">
    <property type="entry name" value="ARM-type_fold"/>
</dbReference>
<dbReference type="OrthoDB" id="4144685at2"/>
<dbReference type="InterPro" id="IPR011989">
    <property type="entry name" value="ARM-like"/>
</dbReference>
<dbReference type="EMBL" id="SUMC01000030">
    <property type="protein sequence ID" value="TKA08478.1"/>
    <property type="molecule type" value="Genomic_DNA"/>
</dbReference>
<protein>
    <recommendedName>
        <fullName evidence="3">HEAT repeat domain-containing protein</fullName>
    </recommendedName>
</protein>
<organism evidence="1 2">
    <name type="scientific">Actinacidiphila oryziradicis</name>
    <dbReference type="NCBI Taxonomy" id="2571141"/>
    <lineage>
        <taxon>Bacteria</taxon>
        <taxon>Bacillati</taxon>
        <taxon>Actinomycetota</taxon>
        <taxon>Actinomycetes</taxon>
        <taxon>Kitasatosporales</taxon>
        <taxon>Streptomycetaceae</taxon>
        <taxon>Actinacidiphila</taxon>
    </lineage>
</organism>
<dbReference type="SUPFAM" id="SSF48371">
    <property type="entry name" value="ARM repeat"/>
    <property type="match status" value="1"/>
</dbReference>
<accession>A0A4U0SHY8</accession>
<dbReference type="Pfam" id="PF13646">
    <property type="entry name" value="HEAT_2"/>
    <property type="match status" value="1"/>
</dbReference>
<evidence type="ECO:0000313" key="2">
    <source>
        <dbReference type="Proteomes" id="UP000305778"/>
    </source>
</evidence>
<name>A0A4U0SHY8_9ACTN</name>
<dbReference type="AlphaFoldDB" id="A0A4U0SHY8"/>
<gene>
    <name evidence="1" type="ORF">FCI23_27570</name>
</gene>
<reference evidence="1 2" key="1">
    <citation type="submission" date="2019-04" db="EMBL/GenBank/DDBJ databases">
        <title>Streptomyces oryziradicis sp. nov., a novel actinomycete isolated from rhizosphere soil of rice (Oryza sativa L.).</title>
        <authorList>
            <person name="Li C."/>
        </authorList>
    </citation>
    <scope>NUCLEOTIDE SEQUENCE [LARGE SCALE GENOMIC DNA]</scope>
    <source>
        <strain evidence="1 2">NEAU-C40</strain>
    </source>
</reference>
<dbReference type="Proteomes" id="UP000305778">
    <property type="component" value="Unassembled WGS sequence"/>
</dbReference>
<dbReference type="Gene3D" id="1.25.10.10">
    <property type="entry name" value="Leucine-rich Repeat Variant"/>
    <property type="match status" value="1"/>
</dbReference>
<comment type="caution">
    <text evidence="1">The sequence shown here is derived from an EMBL/GenBank/DDBJ whole genome shotgun (WGS) entry which is preliminary data.</text>
</comment>